<evidence type="ECO:0000313" key="1">
    <source>
        <dbReference type="EMBL" id="CAG8568786.1"/>
    </source>
</evidence>
<protein>
    <submittedName>
        <fullName evidence="1">14098_t:CDS:1</fullName>
    </submittedName>
</protein>
<keyword evidence="2" id="KW-1185">Reference proteome</keyword>
<reference evidence="1" key="1">
    <citation type="submission" date="2021-06" db="EMBL/GenBank/DDBJ databases">
        <authorList>
            <person name="Kallberg Y."/>
            <person name="Tangrot J."/>
            <person name="Rosling A."/>
        </authorList>
    </citation>
    <scope>NUCLEOTIDE SEQUENCE</scope>
    <source>
        <strain evidence="1">CL356</strain>
    </source>
</reference>
<name>A0ACA9M8A6_9GLOM</name>
<dbReference type="Proteomes" id="UP000789525">
    <property type="component" value="Unassembled WGS sequence"/>
</dbReference>
<dbReference type="EMBL" id="CAJVPT010010276">
    <property type="protein sequence ID" value="CAG8568786.1"/>
    <property type="molecule type" value="Genomic_DNA"/>
</dbReference>
<sequence length="213" mass="24720">MLYHDFEKQQKLFSACVQQNVILFITWDSGMELNHLVRDHSCPRTQLHQRLLEYKSKISSLNTPRSSAPYHFLNTSLTDRTRWILFQVGIFDDEILKHDISTVTTAFNSPNQYIFINISVKSDFAEIVVNTIITKKVQPNRNYVVGEFVSHTFLGHVYRVINHGLEYNSKLPCEITEFETTNQLRISGLASARPIPRILYPNCDSYEHKLGIE</sequence>
<evidence type="ECO:0000313" key="2">
    <source>
        <dbReference type="Proteomes" id="UP000789525"/>
    </source>
</evidence>
<proteinExistence type="predicted"/>
<organism evidence="1 2">
    <name type="scientific">Acaulospora colombiana</name>
    <dbReference type="NCBI Taxonomy" id="27376"/>
    <lineage>
        <taxon>Eukaryota</taxon>
        <taxon>Fungi</taxon>
        <taxon>Fungi incertae sedis</taxon>
        <taxon>Mucoromycota</taxon>
        <taxon>Glomeromycotina</taxon>
        <taxon>Glomeromycetes</taxon>
        <taxon>Diversisporales</taxon>
        <taxon>Acaulosporaceae</taxon>
        <taxon>Acaulospora</taxon>
    </lineage>
</organism>
<accession>A0ACA9M8A6</accession>
<gene>
    <name evidence="1" type="ORF">ACOLOM_LOCUS5520</name>
</gene>
<comment type="caution">
    <text evidence="1">The sequence shown here is derived from an EMBL/GenBank/DDBJ whole genome shotgun (WGS) entry which is preliminary data.</text>
</comment>
<feature type="non-terminal residue" evidence="1">
    <location>
        <position position="213"/>
    </location>
</feature>